<dbReference type="SMART" id="SM00317">
    <property type="entry name" value="SET"/>
    <property type="match status" value="1"/>
</dbReference>
<proteinExistence type="predicted"/>
<accession>D8RL84</accession>
<dbReference type="SUPFAM" id="SSF82199">
    <property type="entry name" value="SET domain"/>
    <property type="match status" value="1"/>
</dbReference>
<feature type="non-terminal residue" evidence="3">
    <location>
        <position position="134"/>
    </location>
</feature>
<dbReference type="Proteomes" id="UP000001514">
    <property type="component" value="Unassembled WGS sequence"/>
</dbReference>
<dbReference type="KEGG" id="smo:SELMODRAFT_58820"/>
<dbReference type="EMBL" id="GL377583">
    <property type="protein sequence ID" value="EFJ26871.1"/>
    <property type="molecule type" value="Genomic_DNA"/>
</dbReference>
<dbReference type="InParanoid" id="D8RL84"/>
<dbReference type="InterPro" id="IPR051357">
    <property type="entry name" value="H3K9_HMTase_SUVAR3-9"/>
</dbReference>
<gene>
    <name evidence="2" type="ORF">SELMODRAFT_49670</name>
    <name evidence="3" type="ORF">SELMODRAFT_58820</name>
</gene>
<evidence type="ECO:0000313" key="4">
    <source>
        <dbReference type="Proteomes" id="UP000001514"/>
    </source>
</evidence>
<dbReference type="HOGENOM" id="CLU_020840_3_5_1"/>
<dbReference type="Pfam" id="PF00856">
    <property type="entry name" value="SET"/>
    <property type="match status" value="1"/>
</dbReference>
<evidence type="ECO:0000313" key="3">
    <source>
        <dbReference type="EMBL" id="EFJ26871.1"/>
    </source>
</evidence>
<organism evidence="4">
    <name type="scientific">Selaginella moellendorffii</name>
    <name type="common">Spikemoss</name>
    <dbReference type="NCBI Taxonomy" id="88036"/>
    <lineage>
        <taxon>Eukaryota</taxon>
        <taxon>Viridiplantae</taxon>
        <taxon>Streptophyta</taxon>
        <taxon>Embryophyta</taxon>
        <taxon>Tracheophyta</taxon>
        <taxon>Lycopodiopsida</taxon>
        <taxon>Selaginellales</taxon>
        <taxon>Selaginellaceae</taxon>
        <taxon>Selaginella</taxon>
    </lineage>
</organism>
<dbReference type="Gramene" id="EFJ26871">
    <property type="protein sequence ID" value="EFJ26871"/>
    <property type="gene ID" value="SELMODRAFT_58820"/>
</dbReference>
<dbReference type="KEGG" id="smo:SELMODRAFT_49670"/>
<dbReference type="Gramene" id="EFJ04296">
    <property type="protein sequence ID" value="EFJ04296"/>
    <property type="gene ID" value="SELMODRAFT_49670"/>
</dbReference>
<reference evidence="3 4" key="1">
    <citation type="journal article" date="2011" name="Science">
        <title>The Selaginella genome identifies genetic changes associated with the evolution of vascular plants.</title>
        <authorList>
            <person name="Banks J.A."/>
            <person name="Nishiyama T."/>
            <person name="Hasebe M."/>
            <person name="Bowman J.L."/>
            <person name="Gribskov M."/>
            <person name="dePamphilis C."/>
            <person name="Albert V.A."/>
            <person name="Aono N."/>
            <person name="Aoyama T."/>
            <person name="Ambrose B.A."/>
            <person name="Ashton N.W."/>
            <person name="Axtell M.J."/>
            <person name="Barker E."/>
            <person name="Barker M.S."/>
            <person name="Bennetzen J.L."/>
            <person name="Bonawitz N.D."/>
            <person name="Chapple C."/>
            <person name="Cheng C."/>
            <person name="Correa L.G."/>
            <person name="Dacre M."/>
            <person name="DeBarry J."/>
            <person name="Dreyer I."/>
            <person name="Elias M."/>
            <person name="Engstrom E.M."/>
            <person name="Estelle M."/>
            <person name="Feng L."/>
            <person name="Finet C."/>
            <person name="Floyd S.K."/>
            <person name="Frommer W.B."/>
            <person name="Fujita T."/>
            <person name="Gramzow L."/>
            <person name="Gutensohn M."/>
            <person name="Harholt J."/>
            <person name="Hattori M."/>
            <person name="Heyl A."/>
            <person name="Hirai T."/>
            <person name="Hiwatashi Y."/>
            <person name="Ishikawa M."/>
            <person name="Iwata M."/>
            <person name="Karol K.G."/>
            <person name="Koehler B."/>
            <person name="Kolukisaoglu U."/>
            <person name="Kubo M."/>
            <person name="Kurata T."/>
            <person name="Lalonde S."/>
            <person name="Li K."/>
            <person name="Li Y."/>
            <person name="Litt A."/>
            <person name="Lyons E."/>
            <person name="Manning G."/>
            <person name="Maruyama T."/>
            <person name="Michael T.P."/>
            <person name="Mikami K."/>
            <person name="Miyazaki S."/>
            <person name="Morinaga S."/>
            <person name="Murata T."/>
            <person name="Mueller-Roeber B."/>
            <person name="Nelson D.R."/>
            <person name="Obara M."/>
            <person name="Oguri Y."/>
            <person name="Olmstead R.G."/>
            <person name="Onodera N."/>
            <person name="Petersen B.L."/>
            <person name="Pils B."/>
            <person name="Prigge M."/>
            <person name="Rensing S.A."/>
            <person name="Riano-Pachon D.M."/>
            <person name="Roberts A.W."/>
            <person name="Sato Y."/>
            <person name="Scheller H.V."/>
            <person name="Schulz B."/>
            <person name="Schulz C."/>
            <person name="Shakirov E.V."/>
            <person name="Shibagaki N."/>
            <person name="Shinohara N."/>
            <person name="Shippen D.E."/>
            <person name="Soerensen I."/>
            <person name="Sotooka R."/>
            <person name="Sugimoto N."/>
            <person name="Sugita M."/>
            <person name="Sumikawa N."/>
            <person name="Tanurdzic M."/>
            <person name="Theissen G."/>
            <person name="Ulvskov P."/>
            <person name="Wakazuki S."/>
            <person name="Weng J.K."/>
            <person name="Willats W.W."/>
            <person name="Wipf D."/>
            <person name="Wolf P.G."/>
            <person name="Yang L."/>
            <person name="Zimmer A.D."/>
            <person name="Zhu Q."/>
            <person name="Mitros T."/>
            <person name="Hellsten U."/>
            <person name="Loque D."/>
            <person name="Otillar R."/>
            <person name="Salamov A."/>
            <person name="Schmutz J."/>
            <person name="Shapiro H."/>
            <person name="Lindquist E."/>
            <person name="Lucas S."/>
            <person name="Rokhsar D."/>
            <person name="Grigoriev I.V."/>
        </authorList>
    </citation>
    <scope>NUCLEOTIDE SEQUENCE [LARGE SCALE GENOMIC DNA]</scope>
</reference>
<dbReference type="OrthoDB" id="308383at2759"/>
<dbReference type="AlphaFoldDB" id="D8RL84"/>
<dbReference type="PROSITE" id="PS50280">
    <property type="entry name" value="SET"/>
    <property type="match status" value="1"/>
</dbReference>
<dbReference type="Gene3D" id="2.170.270.10">
    <property type="entry name" value="SET domain"/>
    <property type="match status" value="1"/>
</dbReference>
<dbReference type="PANTHER" id="PTHR45660:SF13">
    <property type="entry name" value="HISTONE-LYSINE N-METHYLTRANSFERASE SETMAR"/>
    <property type="match status" value="1"/>
</dbReference>
<protein>
    <recommendedName>
        <fullName evidence="1">SET domain-containing protein</fullName>
    </recommendedName>
</protein>
<feature type="non-terminal residue" evidence="3">
    <location>
        <position position="1"/>
    </location>
</feature>
<dbReference type="InterPro" id="IPR001214">
    <property type="entry name" value="SET_dom"/>
</dbReference>
<keyword evidence="4" id="KW-1185">Reference proteome</keyword>
<dbReference type="EMBL" id="GL378005">
    <property type="protein sequence ID" value="EFJ04296.1"/>
    <property type="molecule type" value="Genomic_DNA"/>
</dbReference>
<dbReference type="InterPro" id="IPR046341">
    <property type="entry name" value="SET_dom_sf"/>
</dbReference>
<sequence length="134" mass="14729">VYECGPWCSCSSKCCNKSSQRGIQKKLAIFRTEGKGLGLHAEEAISRGSFVCEYVGEVLEDKGSPSTYKFAIGPELVIDAEKYGNVARFVNHSCDGGNVHIECVSYGHHDGRLRHITMFAAKDIAASEELTFDY</sequence>
<name>D8RL84_SELML</name>
<dbReference type="STRING" id="88036.D8RL84"/>
<dbReference type="PANTHER" id="PTHR45660">
    <property type="entry name" value="HISTONE-LYSINE N-METHYLTRANSFERASE SETMAR"/>
    <property type="match status" value="1"/>
</dbReference>
<dbReference type="eggNOG" id="KOG1082">
    <property type="taxonomic scope" value="Eukaryota"/>
</dbReference>
<dbReference type="OMA" id="CEYVEST"/>
<feature type="domain" description="SET" evidence="1">
    <location>
        <begin position="25"/>
        <end position="134"/>
    </location>
</feature>
<evidence type="ECO:0000313" key="2">
    <source>
        <dbReference type="EMBL" id="EFJ04296.1"/>
    </source>
</evidence>
<evidence type="ECO:0000259" key="1">
    <source>
        <dbReference type="PROSITE" id="PS50280"/>
    </source>
</evidence>